<reference evidence="1" key="1">
    <citation type="submission" date="2019-08" db="EMBL/GenBank/DDBJ databases">
        <authorList>
            <person name="Kucharzyk K."/>
            <person name="Murdoch R.W."/>
            <person name="Higgins S."/>
            <person name="Loffler F."/>
        </authorList>
    </citation>
    <scope>NUCLEOTIDE SEQUENCE</scope>
</reference>
<dbReference type="EMBL" id="VSSQ01047241">
    <property type="protein sequence ID" value="MPN01219.1"/>
    <property type="molecule type" value="Genomic_DNA"/>
</dbReference>
<evidence type="ECO:0008006" key="2">
    <source>
        <dbReference type="Google" id="ProtNLM"/>
    </source>
</evidence>
<evidence type="ECO:0000313" key="1">
    <source>
        <dbReference type="EMBL" id="MPN01219.1"/>
    </source>
</evidence>
<comment type="caution">
    <text evidence="1">The sequence shown here is derived from an EMBL/GenBank/DDBJ whole genome shotgun (WGS) entry which is preliminary data.</text>
</comment>
<accession>A0A645EJA1</accession>
<dbReference type="AlphaFoldDB" id="A0A645EJA1"/>
<gene>
    <name evidence="1" type="ORF">SDC9_148425</name>
</gene>
<protein>
    <recommendedName>
        <fullName evidence="2">Protein BatD</fullName>
    </recommendedName>
</protein>
<organism evidence="1">
    <name type="scientific">bioreactor metagenome</name>
    <dbReference type="NCBI Taxonomy" id="1076179"/>
    <lineage>
        <taxon>unclassified sequences</taxon>
        <taxon>metagenomes</taxon>
        <taxon>ecological metagenomes</taxon>
    </lineage>
</organism>
<proteinExistence type="predicted"/>
<name>A0A645EJA1_9ZZZZ</name>
<sequence>MLVLFFVLAEKFLSHRIERNRDIAGTRNRKANKVARLRLKNAGALLKSGNYSPFYQELHKALLGYVSDKLNLTLSDISRDKIVDLLHTRGVNQDLIQELLFLIDQCEFARYSPNPGGSGMEDNYKKAMELISSMEL</sequence>